<keyword evidence="2" id="KW-1185">Reference proteome</keyword>
<feature type="non-terminal residue" evidence="1">
    <location>
        <position position="159"/>
    </location>
</feature>
<dbReference type="GO" id="GO:0016020">
    <property type="term" value="C:membrane"/>
    <property type="evidence" value="ECO:0007669"/>
    <property type="project" value="TreeGrafter"/>
</dbReference>
<organism evidence="1 2">
    <name type="scientific">Piprites chloris</name>
    <name type="common">Wing-barred manakin</name>
    <dbReference type="NCBI Taxonomy" id="114369"/>
    <lineage>
        <taxon>Eukaryota</taxon>
        <taxon>Metazoa</taxon>
        <taxon>Chordata</taxon>
        <taxon>Craniata</taxon>
        <taxon>Vertebrata</taxon>
        <taxon>Euteleostomi</taxon>
        <taxon>Archelosauria</taxon>
        <taxon>Archosauria</taxon>
        <taxon>Dinosauria</taxon>
        <taxon>Saurischia</taxon>
        <taxon>Theropoda</taxon>
        <taxon>Coelurosauria</taxon>
        <taxon>Aves</taxon>
        <taxon>Neognathae</taxon>
        <taxon>Neoaves</taxon>
        <taxon>Telluraves</taxon>
        <taxon>Australaves</taxon>
        <taxon>Passeriformes</taxon>
        <taxon>Pipridae</taxon>
        <taxon>Piprites</taxon>
    </lineage>
</organism>
<dbReference type="PRINTS" id="PR02107">
    <property type="entry name" value="INOS145TPRIP"/>
</dbReference>
<reference evidence="1 2" key="1">
    <citation type="submission" date="2019-09" db="EMBL/GenBank/DDBJ databases">
        <title>Bird 10,000 Genomes (B10K) Project - Family phase.</title>
        <authorList>
            <person name="Zhang G."/>
        </authorList>
    </citation>
    <scope>NUCLEOTIDE SEQUENCE [LARGE SCALE GENOMIC DNA]</scope>
    <source>
        <strain evidence="1">B10K-DU-007-02</strain>
        <tissue evidence="1">Mixed tissue sample</tissue>
    </source>
</reference>
<comment type="caution">
    <text evidence="1">The sequence shown here is derived from an EMBL/GenBank/DDBJ whole genome shotgun (WGS) entry which is preliminary data.</text>
</comment>
<gene>
    <name evidence="1" type="primary">Itpripl1_6</name>
    <name evidence="1" type="ORF">PIPCHL_R15871</name>
</gene>
<dbReference type="EMBL" id="VXAH01001845">
    <property type="protein sequence ID" value="NXK43862.1"/>
    <property type="molecule type" value="Genomic_DNA"/>
</dbReference>
<evidence type="ECO:0000313" key="1">
    <source>
        <dbReference type="EMBL" id="NXK43862.1"/>
    </source>
</evidence>
<name>A0A7L0JIT8_PIPCL</name>
<dbReference type="PANTHER" id="PTHR10656">
    <property type="entry name" value="CELL FATE DETERMINING PROTEIN MAB21-RELATED"/>
    <property type="match status" value="1"/>
</dbReference>
<evidence type="ECO:0000313" key="2">
    <source>
        <dbReference type="Proteomes" id="UP000520962"/>
    </source>
</evidence>
<sequence>HTESLFTPSTTWPETYAVAERKFFSHIARQAPQDSWHLKCLQLLARALLGIGFSTYTMKTIVMHVLNIVPVSGWRMRHFLQRLEDIMQYLHGSLEEKRLDHFVVGNKTFPQEIILPPDVKTAEPPNLFHRLAQNPDAHTQAMNEYHELEHRLSRMLETG</sequence>
<feature type="non-terminal residue" evidence="1">
    <location>
        <position position="1"/>
    </location>
</feature>
<dbReference type="InterPro" id="IPR026250">
    <property type="entry name" value="ITPRIP-like"/>
</dbReference>
<dbReference type="PANTHER" id="PTHR10656:SF40">
    <property type="entry name" value="INOSITOL 1,4,5-TRISPHOSPHATE RECEPTOR-INTERACTING PROTEIN-LIKE 1"/>
    <property type="match status" value="1"/>
</dbReference>
<dbReference type="AlphaFoldDB" id="A0A7L0JIT8"/>
<protein>
    <submittedName>
        <fullName evidence="1">IPIL1 protein</fullName>
    </submittedName>
</protein>
<dbReference type="Gene3D" id="1.10.1410.40">
    <property type="match status" value="1"/>
</dbReference>
<proteinExistence type="predicted"/>
<dbReference type="Proteomes" id="UP000520962">
    <property type="component" value="Unassembled WGS sequence"/>
</dbReference>
<accession>A0A7L0JIT8</accession>